<evidence type="ECO:0000313" key="2">
    <source>
        <dbReference type="EMBL" id="EYC04747.1"/>
    </source>
</evidence>
<dbReference type="Proteomes" id="UP000024635">
    <property type="component" value="Unassembled WGS sequence"/>
</dbReference>
<keyword evidence="1" id="KW-0472">Membrane</keyword>
<evidence type="ECO:0000313" key="3">
    <source>
        <dbReference type="Proteomes" id="UP000024635"/>
    </source>
</evidence>
<keyword evidence="1" id="KW-1133">Transmembrane helix</keyword>
<comment type="caution">
    <text evidence="2">The sequence shown here is derived from an EMBL/GenBank/DDBJ whole genome shotgun (WGS) entry which is preliminary data.</text>
</comment>
<protein>
    <submittedName>
        <fullName evidence="2">Uncharacterized protein</fullName>
    </submittedName>
</protein>
<reference evidence="3" key="1">
    <citation type="journal article" date="2015" name="Nat. Genet.">
        <title>The genome and transcriptome of the zoonotic hookworm Ancylostoma ceylanicum identify infection-specific gene families.</title>
        <authorList>
            <person name="Schwarz E.M."/>
            <person name="Hu Y."/>
            <person name="Antoshechkin I."/>
            <person name="Miller M.M."/>
            <person name="Sternberg P.W."/>
            <person name="Aroian R.V."/>
        </authorList>
    </citation>
    <scope>NUCLEOTIDE SEQUENCE</scope>
    <source>
        <strain evidence="3">HY135</strain>
    </source>
</reference>
<evidence type="ECO:0000256" key="1">
    <source>
        <dbReference type="SAM" id="Phobius"/>
    </source>
</evidence>
<name>A0A016TQ22_9BILA</name>
<sequence length="82" mass="9193">MEEGTSNPSTSTSSDHLQSIKDFNLRKFDKLVKKMGRKLLPKPCDTIFVPSAIPSCSFTFISLLSSFISTFFDTSTFSNQLF</sequence>
<proteinExistence type="predicted"/>
<keyword evidence="1" id="KW-0812">Transmembrane</keyword>
<dbReference type="OrthoDB" id="10308832at2759"/>
<feature type="transmembrane region" description="Helical" evidence="1">
    <location>
        <begin position="47"/>
        <end position="72"/>
    </location>
</feature>
<dbReference type="AlphaFoldDB" id="A0A016TQ22"/>
<keyword evidence="3" id="KW-1185">Reference proteome</keyword>
<gene>
    <name evidence="2" type="primary">Acey_s0086.g1967</name>
    <name evidence="2" type="ORF">Y032_0086g1967</name>
</gene>
<accession>A0A016TQ22</accession>
<organism evidence="2 3">
    <name type="scientific">Ancylostoma ceylanicum</name>
    <dbReference type="NCBI Taxonomy" id="53326"/>
    <lineage>
        <taxon>Eukaryota</taxon>
        <taxon>Metazoa</taxon>
        <taxon>Ecdysozoa</taxon>
        <taxon>Nematoda</taxon>
        <taxon>Chromadorea</taxon>
        <taxon>Rhabditida</taxon>
        <taxon>Rhabditina</taxon>
        <taxon>Rhabditomorpha</taxon>
        <taxon>Strongyloidea</taxon>
        <taxon>Ancylostomatidae</taxon>
        <taxon>Ancylostomatinae</taxon>
        <taxon>Ancylostoma</taxon>
    </lineage>
</organism>
<dbReference type="EMBL" id="JARK01001422">
    <property type="protein sequence ID" value="EYC04747.1"/>
    <property type="molecule type" value="Genomic_DNA"/>
</dbReference>